<dbReference type="EMBL" id="MBFR01000482">
    <property type="protein sequence ID" value="PVU87544.1"/>
    <property type="molecule type" value="Genomic_DNA"/>
</dbReference>
<organism evidence="1 2">
    <name type="scientific">Smittium simulii</name>
    <dbReference type="NCBI Taxonomy" id="133385"/>
    <lineage>
        <taxon>Eukaryota</taxon>
        <taxon>Fungi</taxon>
        <taxon>Fungi incertae sedis</taxon>
        <taxon>Zoopagomycota</taxon>
        <taxon>Kickxellomycotina</taxon>
        <taxon>Harpellomycetes</taxon>
        <taxon>Harpellales</taxon>
        <taxon>Legeriomycetaceae</taxon>
        <taxon>Smittium</taxon>
    </lineage>
</organism>
<reference evidence="1 2" key="1">
    <citation type="journal article" date="2018" name="MBio">
        <title>Comparative Genomics Reveals the Core Gene Toolbox for the Fungus-Insect Symbiosis.</title>
        <authorList>
            <person name="Wang Y."/>
            <person name="Stata M."/>
            <person name="Wang W."/>
            <person name="Stajich J.E."/>
            <person name="White M.M."/>
            <person name="Moncalvo J.M."/>
        </authorList>
    </citation>
    <scope>NUCLEOTIDE SEQUENCE [LARGE SCALE GENOMIC DNA]</scope>
    <source>
        <strain evidence="1 2">SWE-8-4</strain>
    </source>
</reference>
<sequence>MGEQKKAKFKTLDVDSNCVNFQKSRKNILFNPETIFEQKNNNLSKKKSRLLEPPLNTVDNNIDQQKHKQPKLPEKCEKLHRTDIQKNSTQSPKYLENSIISEQKYHTPYEAAFLDLSFKEPLCKNSLNLNVNKFRVLDTKKNSDSNLGLNYQNFDSPKDADMSIDNKLEFLQRLEPVYKKKYGPSNFARDQVTNHSNFLVQDQSLEKKIDDPVPDNTHCNDIFETSDYINFSEDELFENNQNDNFSSAYNQEKLLRANYGHNYSDRLCFKEKTIIPYKYTQRHTKSSNDSLVYTWKSAHEMIRSNQNILMHSLEFNADILSKNAGNGSKINRNKSLSSQTAPDWKFSISSANFFLDGYGCLKVYAIIQKYPKKKLDTDTKKLIANGDIKTAIIYISLCPFEEFPDSNQNFFKIFNSGRFTENTDTICCKCNTQCSNWYAKILENTLNGVGEPAKNTASTFSETSQCLSLNIYSDWSYYIVPSNSSSLFNCINRKFGKCSYYDSFKNPGNISTSLNESTNFDKYFENVENKSCLLITSANFTISSS</sequence>
<dbReference type="AlphaFoldDB" id="A0A2T9Y5I4"/>
<evidence type="ECO:0000313" key="2">
    <source>
        <dbReference type="Proteomes" id="UP000245383"/>
    </source>
</evidence>
<comment type="caution">
    <text evidence="1">The sequence shown here is derived from an EMBL/GenBank/DDBJ whole genome shotgun (WGS) entry which is preliminary data.</text>
</comment>
<dbReference type="Proteomes" id="UP000245383">
    <property type="component" value="Unassembled WGS sequence"/>
</dbReference>
<name>A0A2T9Y5I4_9FUNG</name>
<accession>A0A2T9Y5I4</accession>
<evidence type="ECO:0000313" key="1">
    <source>
        <dbReference type="EMBL" id="PVU87544.1"/>
    </source>
</evidence>
<gene>
    <name evidence="1" type="ORF">BB561_006294</name>
</gene>
<keyword evidence="2" id="KW-1185">Reference proteome</keyword>
<protein>
    <submittedName>
        <fullName evidence="1">Uncharacterized protein</fullName>
    </submittedName>
</protein>
<proteinExistence type="predicted"/>